<keyword evidence="4 5" id="KW-0663">Pyridoxal phosphate</keyword>
<evidence type="ECO:0000256" key="4">
    <source>
        <dbReference type="ARBA" id="ARBA00022898"/>
    </source>
</evidence>
<dbReference type="GO" id="GO:0009102">
    <property type="term" value="P:biotin biosynthetic process"/>
    <property type="evidence" value="ECO:0007669"/>
    <property type="project" value="TreeGrafter"/>
</dbReference>
<reference evidence="7" key="1">
    <citation type="submission" date="2022-11" db="EMBL/GenBank/DDBJ databases">
        <authorList>
            <person name="Petersen C."/>
        </authorList>
    </citation>
    <scope>NUCLEOTIDE SEQUENCE</scope>
    <source>
        <strain evidence="7">IBT 19713</strain>
    </source>
</reference>
<dbReference type="SUPFAM" id="SSF53383">
    <property type="entry name" value="PLP-dependent transferases"/>
    <property type="match status" value="1"/>
</dbReference>
<evidence type="ECO:0000256" key="2">
    <source>
        <dbReference type="ARBA" id="ARBA00010008"/>
    </source>
</evidence>
<dbReference type="Gene3D" id="3.40.640.10">
    <property type="entry name" value="Type I PLP-dependent aspartate aminotransferase-like (Major domain)"/>
    <property type="match status" value="1"/>
</dbReference>
<dbReference type="PANTHER" id="PTHR13693">
    <property type="entry name" value="CLASS II AMINOTRANSFERASE/8-AMINO-7-OXONONANOATE SYNTHASE"/>
    <property type="match status" value="1"/>
</dbReference>
<dbReference type="InterPro" id="IPR015424">
    <property type="entry name" value="PyrdxlP-dep_Trfase"/>
</dbReference>
<dbReference type="InterPro" id="IPR015422">
    <property type="entry name" value="PyrdxlP-dep_Trfase_small"/>
</dbReference>
<dbReference type="PROSITE" id="PS00599">
    <property type="entry name" value="AA_TRANSFER_CLASS_2"/>
    <property type="match status" value="1"/>
</dbReference>
<reference evidence="7" key="2">
    <citation type="journal article" date="2023" name="IMA Fungus">
        <title>Comparative genomic study of the Penicillium genus elucidates a diverse pangenome and 15 lateral gene transfer events.</title>
        <authorList>
            <person name="Petersen C."/>
            <person name="Sorensen T."/>
            <person name="Nielsen M.R."/>
            <person name="Sondergaard T.E."/>
            <person name="Sorensen J.L."/>
            <person name="Fitzpatrick D.A."/>
            <person name="Frisvad J.C."/>
            <person name="Nielsen K.L."/>
        </authorList>
    </citation>
    <scope>NUCLEOTIDE SEQUENCE</scope>
    <source>
        <strain evidence="7">IBT 19713</strain>
    </source>
</reference>
<comment type="similarity">
    <text evidence="2">Belongs to the class-II pyridoxal-phosphate-dependent aminotransferase family. BioF subfamily.</text>
</comment>
<dbReference type="InterPro" id="IPR015421">
    <property type="entry name" value="PyrdxlP-dep_Trfase_major"/>
</dbReference>
<evidence type="ECO:0000256" key="5">
    <source>
        <dbReference type="RuleBase" id="RU003693"/>
    </source>
</evidence>
<evidence type="ECO:0000259" key="6">
    <source>
        <dbReference type="Pfam" id="PF00155"/>
    </source>
</evidence>
<dbReference type="InterPro" id="IPR050087">
    <property type="entry name" value="AON_synthase_class-II"/>
</dbReference>
<dbReference type="OrthoDB" id="2382073at2759"/>
<name>A0A9W9PN01_9EURO</name>
<dbReference type="AlphaFoldDB" id="A0A9W9PN01"/>
<dbReference type="GO" id="GO:0030170">
    <property type="term" value="F:pyridoxal phosphate binding"/>
    <property type="evidence" value="ECO:0007669"/>
    <property type="project" value="InterPro"/>
</dbReference>
<evidence type="ECO:0000313" key="7">
    <source>
        <dbReference type="EMBL" id="KAJ5248829.1"/>
    </source>
</evidence>
<dbReference type="InterPro" id="IPR004839">
    <property type="entry name" value="Aminotransferase_I/II_large"/>
</dbReference>
<dbReference type="PANTHER" id="PTHR13693:SF77">
    <property type="entry name" value="8-AMINO-7-OXONONANOATE SYNTHASE"/>
    <property type="match status" value="1"/>
</dbReference>
<dbReference type="RefSeq" id="XP_058335608.1">
    <property type="nucleotide sequence ID" value="XM_058469577.1"/>
</dbReference>
<gene>
    <name evidence="7" type="ORF">N7468_000280</name>
</gene>
<keyword evidence="8" id="KW-1185">Reference proteome</keyword>
<comment type="cofactor">
    <cofactor evidence="1 5">
        <name>pyridoxal 5'-phosphate</name>
        <dbReference type="ChEBI" id="CHEBI:597326"/>
    </cofactor>
</comment>
<evidence type="ECO:0000256" key="3">
    <source>
        <dbReference type="ARBA" id="ARBA00022679"/>
    </source>
</evidence>
<evidence type="ECO:0000313" key="8">
    <source>
        <dbReference type="Proteomes" id="UP001150941"/>
    </source>
</evidence>
<dbReference type="Proteomes" id="UP001150941">
    <property type="component" value="Unassembled WGS sequence"/>
</dbReference>
<dbReference type="GeneID" id="83196880"/>
<dbReference type="Pfam" id="PF00155">
    <property type="entry name" value="Aminotran_1_2"/>
    <property type="match status" value="1"/>
</dbReference>
<dbReference type="InterPro" id="IPR001917">
    <property type="entry name" value="Aminotrans_II_pyridoxalP_BS"/>
</dbReference>
<accession>A0A9W9PN01</accession>
<evidence type="ECO:0000256" key="1">
    <source>
        <dbReference type="ARBA" id="ARBA00001933"/>
    </source>
</evidence>
<protein>
    <recommendedName>
        <fullName evidence="6">Aminotransferase class I/classII large domain-containing protein</fullName>
    </recommendedName>
</protein>
<organism evidence="7 8">
    <name type="scientific">Penicillium chermesinum</name>
    <dbReference type="NCBI Taxonomy" id="63820"/>
    <lineage>
        <taxon>Eukaryota</taxon>
        <taxon>Fungi</taxon>
        <taxon>Dikarya</taxon>
        <taxon>Ascomycota</taxon>
        <taxon>Pezizomycotina</taxon>
        <taxon>Eurotiomycetes</taxon>
        <taxon>Eurotiomycetidae</taxon>
        <taxon>Eurotiales</taxon>
        <taxon>Aspergillaceae</taxon>
        <taxon>Penicillium</taxon>
    </lineage>
</organism>
<proteinExistence type="inferred from homology"/>
<feature type="domain" description="Aminotransferase class I/classII large" evidence="6">
    <location>
        <begin position="43"/>
        <end position="404"/>
    </location>
</feature>
<dbReference type="EMBL" id="JAPQKS010000001">
    <property type="protein sequence ID" value="KAJ5248829.1"/>
    <property type="molecule type" value="Genomic_DNA"/>
</dbReference>
<dbReference type="Gene3D" id="3.90.1150.10">
    <property type="entry name" value="Aspartate Aminotransferase, domain 1"/>
    <property type="match status" value="1"/>
</dbReference>
<sequence>MPRQERAPDRSNALISTLNATLKRREAKAARRRLTILPKTAVDFSSNDFLSLGTSSAYRDRFLSHVNNAPKSFPFASGGSRLLDGNSEYAEDLERFVADFHDAPSALLFNSGYDANVGVLSSIPQPGDVILHDELIHASAHEGMRLSRAGRRTAFAHSSPESLKQALQAEIEQDHKVVAGNRNVFIVIESIYSMDGDVAPIKEFVKVVDELLPSGNGYFMVDEAHATGVFGPRGAGVVQGLGVQDRMFIRVHTFGKALASHGAVVLCDPSVKDYLINYARTLIYTTALGFPFLASIRTSYELLSSGQTESSQRIVQENIQRLRMCLNDLKVHPTVMFEVDHFPNSPILSLRTAFPRELAAACQKHGYVVRAIMAPTVPEGRERVRVCLHAGNTPEEIDGLVRTIQSWLDSVGRRDTKL</sequence>
<keyword evidence="3" id="KW-0808">Transferase</keyword>
<comment type="caution">
    <text evidence="7">The sequence shown here is derived from an EMBL/GenBank/DDBJ whole genome shotgun (WGS) entry which is preliminary data.</text>
</comment>
<dbReference type="GO" id="GO:0016740">
    <property type="term" value="F:transferase activity"/>
    <property type="evidence" value="ECO:0007669"/>
    <property type="project" value="UniProtKB-KW"/>
</dbReference>